<keyword evidence="2" id="KW-0651">Protein splicing</keyword>
<feature type="region of interest" description="Disordered" evidence="3">
    <location>
        <begin position="2159"/>
        <end position="2179"/>
    </location>
</feature>
<dbReference type="SMART" id="SM00422">
    <property type="entry name" value="HTH_MERR"/>
    <property type="match status" value="1"/>
</dbReference>
<dbReference type="InterPro" id="IPR003587">
    <property type="entry name" value="Hint_dom_N"/>
</dbReference>
<dbReference type="Proteomes" id="UP000177871">
    <property type="component" value="Unassembled WGS sequence"/>
</dbReference>
<dbReference type="CDD" id="cd04762">
    <property type="entry name" value="HTH_MerR-trunc"/>
    <property type="match status" value="1"/>
</dbReference>
<feature type="region of interest" description="Disordered" evidence="3">
    <location>
        <begin position="2087"/>
        <end position="2112"/>
    </location>
</feature>
<dbReference type="InterPro" id="IPR000551">
    <property type="entry name" value="MerR-type_HTH_dom"/>
</dbReference>
<keyword evidence="4" id="KW-0812">Transmembrane</keyword>
<dbReference type="InterPro" id="IPR036844">
    <property type="entry name" value="Hint_dom_sf"/>
</dbReference>
<dbReference type="GO" id="GO:0006355">
    <property type="term" value="P:regulation of DNA-templated transcription"/>
    <property type="evidence" value="ECO:0007669"/>
    <property type="project" value="InterPro"/>
</dbReference>
<evidence type="ECO:0000256" key="2">
    <source>
        <dbReference type="ARBA" id="ARBA00023000"/>
    </source>
</evidence>
<dbReference type="SMART" id="SM00306">
    <property type="entry name" value="HintN"/>
    <property type="match status" value="6"/>
</dbReference>
<comment type="caution">
    <text evidence="6">The sequence shown here is derived from an EMBL/GenBank/DDBJ whole genome shotgun (WGS) entry which is preliminary data.</text>
</comment>
<protein>
    <recommendedName>
        <fullName evidence="5">HTH merR-type domain-containing protein</fullName>
    </recommendedName>
</protein>
<evidence type="ECO:0000256" key="3">
    <source>
        <dbReference type="SAM" id="MobiDB-lite"/>
    </source>
</evidence>
<organism evidence="6 7">
    <name type="scientific">Candidatus Gottesmanbacteria bacterium RIFCSPHIGHO2_01_FULL_47_48</name>
    <dbReference type="NCBI Taxonomy" id="1798381"/>
    <lineage>
        <taxon>Bacteria</taxon>
        <taxon>Candidatus Gottesmaniibacteriota</taxon>
    </lineage>
</organism>
<gene>
    <name evidence="6" type="ORF">A2721_02725</name>
</gene>
<name>A0A1F6A557_9BACT</name>
<dbReference type="PROSITE" id="PS50818">
    <property type="entry name" value="INTEIN_C_TER"/>
    <property type="match status" value="4"/>
</dbReference>
<dbReference type="GO" id="GO:0016539">
    <property type="term" value="P:intein-mediated protein splicing"/>
    <property type="evidence" value="ECO:0007669"/>
    <property type="project" value="InterPro"/>
</dbReference>
<dbReference type="Gene3D" id="2.40.300.10">
    <property type="entry name" value="Head decoration protein D"/>
    <property type="match status" value="1"/>
</dbReference>
<accession>A0A1F6A557</accession>
<dbReference type="Pfam" id="PF00376">
    <property type="entry name" value="MerR"/>
    <property type="match status" value="1"/>
</dbReference>
<dbReference type="Pfam" id="PF14890">
    <property type="entry name" value="Intein_splicing"/>
    <property type="match status" value="6"/>
</dbReference>
<dbReference type="CDD" id="cd00081">
    <property type="entry name" value="Hint"/>
    <property type="match status" value="9"/>
</dbReference>
<dbReference type="STRING" id="1798381.A2721_02725"/>
<dbReference type="SUPFAM" id="SSF46955">
    <property type="entry name" value="Putative DNA-binding domain"/>
    <property type="match status" value="1"/>
</dbReference>
<dbReference type="SMART" id="SM00305">
    <property type="entry name" value="HintC"/>
    <property type="match status" value="6"/>
</dbReference>
<dbReference type="Gene3D" id="1.10.1660.10">
    <property type="match status" value="1"/>
</dbReference>
<dbReference type="Gene3D" id="2.170.16.10">
    <property type="entry name" value="Hedgehog/Intein (Hint) domain"/>
    <property type="match status" value="11"/>
</dbReference>
<reference evidence="6 7" key="1">
    <citation type="journal article" date="2016" name="Nat. Commun.">
        <title>Thousands of microbial genomes shed light on interconnected biogeochemical processes in an aquifer system.</title>
        <authorList>
            <person name="Anantharaman K."/>
            <person name="Brown C.T."/>
            <person name="Hug L.A."/>
            <person name="Sharon I."/>
            <person name="Castelle C.J."/>
            <person name="Probst A.J."/>
            <person name="Thomas B.C."/>
            <person name="Singh A."/>
            <person name="Wilkins M.J."/>
            <person name="Karaoz U."/>
            <person name="Brodie E.L."/>
            <person name="Williams K.H."/>
            <person name="Hubbard S.S."/>
            <person name="Banfield J.F."/>
        </authorList>
    </citation>
    <scope>NUCLEOTIDE SEQUENCE [LARGE SCALE GENOMIC DNA]</scope>
</reference>
<feature type="region of interest" description="Disordered" evidence="3">
    <location>
        <begin position="4310"/>
        <end position="4335"/>
    </location>
</feature>
<proteinExistence type="predicted"/>
<dbReference type="InterPro" id="IPR006142">
    <property type="entry name" value="INTEIN"/>
</dbReference>
<dbReference type="PRINTS" id="PR00379">
    <property type="entry name" value="INTEIN"/>
</dbReference>
<evidence type="ECO:0000313" key="7">
    <source>
        <dbReference type="Proteomes" id="UP000177871"/>
    </source>
</evidence>
<feature type="domain" description="HTH merR-type" evidence="5">
    <location>
        <begin position="13"/>
        <end position="59"/>
    </location>
</feature>
<keyword evidence="4" id="KW-0472">Membrane</keyword>
<feature type="compositionally biased region" description="Basic residues" evidence="3">
    <location>
        <begin position="4310"/>
        <end position="4319"/>
    </location>
</feature>
<dbReference type="GO" id="GO:0003677">
    <property type="term" value="F:DNA binding"/>
    <property type="evidence" value="ECO:0007669"/>
    <property type="project" value="InterPro"/>
</dbReference>
<feature type="transmembrane region" description="Helical" evidence="4">
    <location>
        <begin position="132"/>
        <end position="153"/>
    </location>
</feature>
<dbReference type="InterPro" id="IPR009061">
    <property type="entry name" value="DNA-bd_dom_put_sf"/>
</dbReference>
<dbReference type="PROSITE" id="PS50817">
    <property type="entry name" value="INTEIN_N_TER"/>
    <property type="match status" value="6"/>
</dbReference>
<dbReference type="InterPro" id="IPR030934">
    <property type="entry name" value="Intein_C"/>
</dbReference>
<sequence length="5325" mass="561519">MDRNKAKGKYKKLLKIGEAAAVLGVSIDTLRRWDQEGKLSSIKTPGGTRYYSLGDLRKINPEVGEIIKTEKQERAFDLTALSEEARREYLESPIGSRGGQLARPGQSKRISGVSYPSQVAKEAEAGLRARKLALGAALAAVVIGLVATGVVALRGTGLFRGDLVKTGSEREGAGEVLAITAGKSFLEIGAETVFKDRVDFGGSADGFSVFGGDTVSRRLTVTGADVALDQSLTASSSPTFASLKLSGTSDQIVVGGNGTLTWTPTAARTVTFPDATGTVVLDTATQTLSNKSLSGSSNTFTNIPNSALSNSKITINAGTNLGGGGDVSLGSSVTIDLDDAISLTSATFSGTLGVGGTASVGGQIILDGATAEINATNNRPLDLGFENTGAVRFLNSTNYVDSNNNLYINGVLVAGPTTQGYWQRNSGALAPTNITDSLVVGGTATASGKFQVYGLSALNPVASISGSSSKAAFIVDNTVGDLFTASSSGLNRFVITQNGNVGIGTSAPAYKLDVNGSTNIANGLTIAAGNLTLTGSQSIDATGILSIGTSNQTSLLIGRVGAPTTIYGSSVTISSSTFSSNAATISGTLGVGGEASFSAKIILDSPTSEINATNRRYLDLGFMNTGGVRFLNDTNYITPSGDLYLAGSLISSGTQAGFWQRPASTGALAPINITDSLLIGGTATSSAKFQVYGLSALNPVASISASSAVAGLMVDNTVGDLFTASSSGLNRFVITQNGNVGIGTTAPVGLLDVAATAPFVITSAGQVGIGTTSPVGLLHVQGACVTGDTLIRVRRRKKKKNGDWEDEWLDLPIKQLKAGDEVMTLDERTGEFTTSVVRELMDKGIKTTFKLMTADGKSIRTTAEHPYLVQESGSPDSNFLSGLTFASVKKISQDYYFTVLSGRKVAVKALDGEIVHFTSEGFSHITHEKKSEFEIMTRLFALSKVLTVLETGVKVSQKDRKIVNGKVNDYWTLEEVVEGVLTKVVVRSIEDGPKQFLSVVWKDKTPEATKNVGDVASRILQRRGRMVTSQRRAHEKFYTTILADLSRGVWGYRGISLAQDLVSKKKWVKVRFLKPGMEIATFGPDGRISWQKIESIEKVGEEQVYDIEVENTHNFVAGHYIDNTNQRALISQEGEILLRYLSFEQKEAEEQGDHDQSKTNLETIEKFCQVNHDFLLQLSKITADSRQIVAEPILPVNTQASLMAKSPKSSPAAKSINKEEKILRTETLIEESIEKVENLVNRYRKGEIRFGGIVAHNTTGKALVDLNYTGTDQAILTASVSGTTKFVINNSGQVGVGTGANNNTLLADVDLRTLTNTVPVASIAGSTGVAALVVDNVSGDLFTASSSGLSRFVIDRGGNVGISSTAPSQKLDVVGAVRLGANGGANDILNTTVGGSAPSGVLYWGNRTLCDTSGNCSGVGGIVAGSGVQYYISKWTDASGTTIGDSLLYDPGTSVGLNTTSPAAIFDIRGTQGTSALSGTLPVASISGKTSFAAVVVNNDSTVGDLFTASASGLSRFVITNTGNVGIGTALPAQLLSVAGAIQLGSGLGANDVLNTAAAGGVPSGLLYWGSREVCDASGNCAGVGGQVQGTGTQNYITKWNNAGGTAIGDSLLYDSGSAVGLGTTSPLGTLHVVGQCVVSGTRIRRRRRRRGYGARGAEEWVEEEVPIEEIEPDDEIVSLNVEKGRFEWHKVEKTLNKGLLAGMALSTSTGKRIVTTGKHPYLMIDKPEITQGTFEVDQSIKVEDLGKATIVGFALGKLAFAVKLRQQDKKLIRSGFQKAGKEDLFAPLTFANVVVNLFRAAQIYPARIALDEEYTGFFGEIKDIIKKSFPDAEVFETNLKDSSAAHQRVWAVNKGRAKEDVLLVLEGGELKERPGVKSTLSGRPLPLNGYRGTSQPIGLYYGEFYHRGANLSTPSTSSGLIARKTELSRARWAKAGDIRVGQYVATEDGFEKVTGISDAGRVLMYDLSVANTHNFLANGIVAHNTGTMAIATVSGATSFAALTVDNSGVGDLFTASSSGLNRFVITQNGNVGIGTTAPVGLLDVAATAPFVITSAGQVGIGTTSPVGLLHVQGACVTGDTLLKRRRKKWRTRRSAPTEMGPDPEGDAESTKKSAYADLVNQIGLLNGWLDTLTGNISDGDEIVKDQMGMDLPGVEPGRLGVSSQPSKPARPMPMNSIADDGDYYWEDVRIDEIEAGDEVMTLDEKSGEFVASTVKQLMVMGNKKIIKLTTESGKTIRTTEKHPYLVKVKGENQKTAFAFIDETGITLDPGQHHLGVGALNKKEDGALKDTFCQGGGKVFWRQVSTLKPGMLIATVDGFEKIIRIEELPEEMVYDIEVENTHNFVAGHYVDQASQTALKAEEEKFLCLYQQNTLTREFSLFDLTEENPSQKKGNKPQSNSYPGSDIKLIQSGDHMFSNSQSSNLMAIQLQSVAKMRFAVKAKMGLDEANDAKAPNMNPVDRFESIDETTLTWLGRILKENSINLTLDEALCLINKYESGEIVYGGIVAHNTTGKALANLNYTGTDQAIFTASQGGVLKFSLNGIGTEHTASVAGTTSKAALIVDNTIGDLFTASSSGLARFVITQSGNVGIGSAAPSVALDVTGAGKTSGAFTVGNNLTVTAGGLTVTAGNIALTGSQTIDGTGTLTIGGTSQTSLALGRSGAQTTISGGPVVVNGASFASAGTTTFTGGNVGIGTTTVTDFALEMGGSIGPVTTDQYDLGSAALEWNNLYVKNIISTGTTAGFWQRASGVLAPQNITDSLIIGGTATSSGKFQVYGLSALNPVASISGSSAVAALMVDNTVGDLFTASSSGLNRFVITQNGNVGIGSTVPVSRLDTGGGTISLNGGWLSNDGGAEGVFVKTDGNVGIGTSAPAYRLDVVHTTPTAANGSVSPDQIGLRVNRAHYVGTPGPYPNAVYGVLGQGQAGQGSASVSYSNTVGARGVAGQAIVNVTGGASVTGASSLYALNATITAGTLSNQYGLYVESLSGASNNYGVYVAGNNSSYFGGNVGIGTTSPVGLLHVQGACVTGDTLLKRRRKRKSKYGDWEEDYWEDIRIDEIEAGDEILTFDETTGGFTASQVRELMDMGKKTTFKLVTEGGKEIRTTANHPYLVKSANTSNFFNETFKVVAEIARAYYFATLTSWDPIAPALNNERISISEEGWHHLHHKARSRGEMLTRYFALPKAAALLASKEARVTYEPGGDGVSEFWSLYGTVDDVQVKVVVRSVNKGPKYFYSVIWKSEVKEDTKKRAASCLYPQCGGVITPQLFNERIIDQMSDFVKKRKRDYQLGSYLSGEDSTTKWVKVKQLKPGMEIATVGGDDQISWQKIKSIEKIGEEQVFDIEVENTHNFVANGIVAHNTTGKALANLNYTGTDQAIFTASQGGTLKFALNGTGTDFTASVAGTTSKAALIVDNTVGDLFTASSSGLNRFVITQNGNVGIGMATPSATLEVRKGPIPSTFDSSLALYSAGQFVNTNTNWYDTELNLLDTRDQAAGVGGRLAFGGVYRQVGTTNVTTFAAIGGYKENSTSGDYAGYLSFETRPNGGIFTEQMRVSSAGNVGIGTTSPVGLLHVQGACVTGDTLIRVRRRKKKKNGEWEDEWLDVPIKDIQAGDEVATLDEKTGEFIVSKVKQLMNMGRKVVFELLTESGKVVKTTENHPYLVDQSGKQMVSDLSAIQKETYEFAEKLGKKYYVNNLAGRKVKSRALGEFVEFSHSGWNHFVEKSHSINELITRFFALPRVVTVIRSSPHVTSYNIVEKKDMTIEYWELQEIIDHVLVKVLVCAVDGGPKFFLTCTWLGTKENEGVKPTKKELSLSPRSREMQDQLGRRRELVIPQLFSRVIIPKKVKWVKVKDLTVGVTIATKDGWEKVVSIKKLDEQQVYDIEVENTHNFVANGIVAHNTTGKALVDLNTTGDQAVFTASVSGTTKFVINNSGQVGVGTGANNNTLLADVDLRTLTNTVPVASISGSTGVAALVVDNVSGDVFTASTSGLSRFVIDKNGNVGIGSSAPGYKLDVSGTAHVTGAVTLDTALTVANGGTGAQTFTDNGVLFGNLTAAIGATAEGATGQCLIGNTGSAPSWSACTTASGQLWQEALGVVAPLNITDSLIIGKIATPSGAITSGSMQIYGVNNLTPVASISGVSAVAALIVDNTGGDVFTASTSGLTRFVIDKNGNVGIGTTSPDYPLVVVGTASDGTRTLEVKNSVAGSISNFQVTGDGVNARLMALSSSYSSSGAYAADTVVLDDDQGYAAGLTLLARNSSGYIRMFTGGFDDGNERLRINSTGNVGIGTTSPVGLLHVQGQCVIAGTKIKRRKKKEKRRKQDTAGTGPDPVGDWDYEDVPIEQIEPDDEILSLNQEKGQFEWHKVEQTMNKGLLPALALTTSTGKRIVTTAKHPYLAIDRPETTQGTFEVDQSIKIENLGAASIIGFALGKLAFAVKLPQKDKKIILARYQKKNQKDVFAHETFARCVVAAFKIARIYPARIALDEEYTSYFRRIESVIKESFPDSEIFQTNLKDGSAAHKKVWAVNRGILREDAVLSLESGELKERPGVKSTFRMPLPLVGYRGTSHPHGLYYGEFYSTERELSRAKWVKAAEVRKGMCVATEDGFEKVTGISDAGQVAMYDLQIANTHNFVANGIVAHNTTGKALVDLNTTGDQAVFTASVSGNTKFVINNSGQVGVGTGANNNTLLADVDLRTLTNTVPVASIAGSTGVAALVVDNTAGDLFTASSSGLSRFVIDKNGNVGIGTAAPTALVSLANSNYTTQNMLNVAGTSTGLTTGSLASFDWSPTDWSTSSGNLVNINLGSLADTTGNIFNISDDGSSIFSVSPQQIVNSLPTSFNAAGDVAIAYDINFTNPTASYIKSAAPMYLQAGELFNSSDLTLKTFNKGLIVLDPDEAVTIDGAASVSGQLMVGSTTAAPAQFGKFYVTDSNTATSSAFIENTNTAAAISGLVIKLGSTTLDTTSHFVNFLDLNGKMIGNIRAANTTTVAYQTSGIADFGEWMKVSSDLTNLSNWTNLVSPGTIVCQSADGVEPCEASESARMAGVTSDTTAFLGGEEKDGSVVVGMLGQIRVKIATDSAQIEPGDAIGVAIAGLGKKITSRGYVVGRAMESWSSGQEKVLVYVNPGYFEGPESQLASKLSVDEIQEQVASISANLTNLSNWSNLNSDEFATVSGNLKVLGMTELSNTTIGGSLTVGLVHVDDLLGDVSGLNGSLSLQNGMLTISQIGQIGQIGVNGDLTVSGELTAKKINVPTGVAGASAGKATILAGQSEIEITTSALSANSLIFATPEDVPVAVSTTKTATDKFKIKLDSPAGANIKINWWIIN</sequence>
<dbReference type="NCBIfam" id="TIGR01443">
    <property type="entry name" value="intein_Cterm"/>
    <property type="match status" value="6"/>
</dbReference>
<evidence type="ECO:0000256" key="4">
    <source>
        <dbReference type="SAM" id="Phobius"/>
    </source>
</evidence>
<dbReference type="PROSITE" id="PS50937">
    <property type="entry name" value="HTH_MERR_2"/>
    <property type="match status" value="1"/>
</dbReference>
<keyword evidence="1" id="KW-0068">Autocatalytic cleavage</keyword>
<dbReference type="InterPro" id="IPR003586">
    <property type="entry name" value="Hint_dom_C"/>
</dbReference>
<evidence type="ECO:0000259" key="5">
    <source>
        <dbReference type="PROSITE" id="PS50937"/>
    </source>
</evidence>
<evidence type="ECO:0000256" key="1">
    <source>
        <dbReference type="ARBA" id="ARBA00022813"/>
    </source>
</evidence>
<feature type="region of interest" description="Disordered" evidence="3">
    <location>
        <begin position="2385"/>
        <end position="2404"/>
    </location>
</feature>
<dbReference type="InterPro" id="IPR006141">
    <property type="entry name" value="Intein_N"/>
</dbReference>
<keyword evidence="4" id="KW-1133">Transmembrane helix</keyword>
<evidence type="ECO:0000313" key="6">
    <source>
        <dbReference type="EMBL" id="OGG19417.1"/>
    </source>
</evidence>
<dbReference type="EMBL" id="MFJK01000007">
    <property type="protein sequence ID" value="OGG19417.1"/>
    <property type="molecule type" value="Genomic_DNA"/>
</dbReference>
<feature type="compositionally biased region" description="Polar residues" evidence="3">
    <location>
        <begin position="2386"/>
        <end position="2402"/>
    </location>
</feature>
<dbReference type="SUPFAM" id="SSF51294">
    <property type="entry name" value="Hedgehog/intein (Hint) domain"/>
    <property type="match status" value="8"/>
</dbReference>